<reference evidence="1 2" key="1">
    <citation type="submission" date="2017-04" db="EMBL/GenBank/DDBJ databases">
        <title>Complete Genome Sequence of Lytic Bacteriophage EF1 Infecting Enterococcus faecalis Isolates.</title>
        <authorList>
            <person name="Kim D."/>
            <person name="Kim Y.J."/>
            <person name="Han B.K."/>
            <person name="Kim H."/>
        </authorList>
    </citation>
    <scope>NUCLEOTIDE SEQUENCE [LARGE SCALE GENOMIC DNA]</scope>
</reference>
<sequence length="55" mass="6622">MKKMNKYILLVKFLDEISLDSGYPKIEEISVEADTYEQAVQDFKEEYKNRKFEII</sequence>
<name>A0A249XXT3_9CAUD</name>
<protein>
    <submittedName>
        <fullName evidence="1">Uncharacterized protein</fullName>
    </submittedName>
</protein>
<organism evidence="1 2">
    <name type="scientific">Enterococcus phage EF1</name>
    <dbReference type="NCBI Taxonomy" id="2025813"/>
    <lineage>
        <taxon>Viruses</taxon>
        <taxon>Duplodnaviria</taxon>
        <taxon>Heunggongvirae</taxon>
        <taxon>Uroviricota</taxon>
        <taxon>Caudoviricetes</taxon>
    </lineage>
</organism>
<evidence type="ECO:0000313" key="1">
    <source>
        <dbReference type="EMBL" id="ASZ76778.1"/>
    </source>
</evidence>
<keyword evidence="2" id="KW-1185">Reference proteome</keyword>
<accession>A0A249XXT3</accession>
<dbReference type="EMBL" id="MF001358">
    <property type="protein sequence ID" value="ASZ76778.1"/>
    <property type="molecule type" value="Genomic_DNA"/>
</dbReference>
<proteinExistence type="predicted"/>
<dbReference type="Proteomes" id="UP000260005">
    <property type="component" value="Segment"/>
</dbReference>
<evidence type="ECO:0000313" key="2">
    <source>
        <dbReference type="Proteomes" id="UP000260005"/>
    </source>
</evidence>